<reference evidence="1 2" key="1">
    <citation type="submission" date="2015-11" db="EMBL/GenBank/DDBJ databases">
        <title>Genomic analysis of 38 Legionella species identifies large and diverse effector repertoires.</title>
        <authorList>
            <person name="Burstein D."/>
            <person name="Amaro F."/>
            <person name="Zusman T."/>
            <person name="Lifshitz Z."/>
            <person name="Cohen O."/>
            <person name="Gilbert J.A."/>
            <person name="Pupko T."/>
            <person name="Shuman H.A."/>
            <person name="Segal G."/>
        </authorList>
    </citation>
    <scope>NUCLEOTIDE SEQUENCE [LARGE SCALE GENOMIC DNA]</scope>
    <source>
        <strain evidence="1 2">ATCC 49180</strain>
    </source>
</reference>
<keyword evidence="2" id="KW-1185">Reference proteome</keyword>
<comment type="caution">
    <text evidence="1">The sequence shown here is derived from an EMBL/GenBank/DDBJ whole genome shotgun (WGS) entry which is preliminary data.</text>
</comment>
<dbReference type="STRING" id="40335.Ltuc_0084"/>
<accession>A0A0W0ZSQ7</accession>
<protein>
    <recommendedName>
        <fullName evidence="3">SAM-dependent methyltransferase</fullName>
    </recommendedName>
</protein>
<sequence>MKMMADKNNLHANGVEVHHSSFRDPSGQVYKINGEIYRQINKAGILDYRHLMVSGLYEKLQSKGYLIPHQEVSFEFALNEQGQAVLKPEKIGFISYCYEWSFSQLKDATLLTLEIAKIAIEYGMILKDASAHNIQFYRGKPILIDTSSFACYEEGKPWVAYNQFCRHFLAPLLLMAKVDVRMGRLSQQHIDGIPLDLASKLLPFKSKFSFSIFAHIHAHAKIQKKYSDTITIKGKPNLKVSKLSLLGLLDNLSSLVKKLTWSPIKTEWGDYYNQTNYSNDATKHKAEMVKEFFIHSKARSVWDLGGNTGYYSRIVADAGANVVCFDIDPMAVETNYQKIKQDKSQALLPLLQDLTNPSTSLGWQQNERDGLLERGGQVDLIMALALIHHLAISNNVPLSRIADYFSQLGDYLLIEFVPKEDSQVQRLLASRTDIFPHYHIESFKKIFSEHYTILEEKAIQETCRTLFLMKKIGK</sequence>
<dbReference type="Proteomes" id="UP000054693">
    <property type="component" value="Unassembled WGS sequence"/>
</dbReference>
<evidence type="ECO:0008006" key="3">
    <source>
        <dbReference type="Google" id="ProtNLM"/>
    </source>
</evidence>
<dbReference type="Gene3D" id="3.40.50.150">
    <property type="entry name" value="Vaccinia Virus protein VP39"/>
    <property type="match status" value="1"/>
</dbReference>
<dbReference type="SUPFAM" id="SSF53335">
    <property type="entry name" value="S-adenosyl-L-methionine-dependent methyltransferases"/>
    <property type="match status" value="1"/>
</dbReference>
<organism evidence="1 2">
    <name type="scientific">Legionella tucsonensis</name>
    <dbReference type="NCBI Taxonomy" id="40335"/>
    <lineage>
        <taxon>Bacteria</taxon>
        <taxon>Pseudomonadati</taxon>
        <taxon>Pseudomonadota</taxon>
        <taxon>Gammaproteobacteria</taxon>
        <taxon>Legionellales</taxon>
        <taxon>Legionellaceae</taxon>
        <taxon>Legionella</taxon>
    </lineage>
</organism>
<dbReference type="EMBL" id="LNZA01000001">
    <property type="protein sequence ID" value="KTD72237.1"/>
    <property type="molecule type" value="Genomic_DNA"/>
</dbReference>
<proteinExistence type="predicted"/>
<evidence type="ECO:0000313" key="1">
    <source>
        <dbReference type="EMBL" id="KTD72237.1"/>
    </source>
</evidence>
<dbReference type="InterPro" id="IPR029063">
    <property type="entry name" value="SAM-dependent_MTases_sf"/>
</dbReference>
<name>A0A0W0ZSQ7_9GAMM</name>
<dbReference type="PATRIC" id="fig|40335.7.peg.86"/>
<dbReference type="AlphaFoldDB" id="A0A0W0ZSQ7"/>
<gene>
    <name evidence="1" type="ORF">Ltuc_0084</name>
</gene>
<dbReference type="CDD" id="cd02440">
    <property type="entry name" value="AdoMet_MTases"/>
    <property type="match status" value="1"/>
</dbReference>
<evidence type="ECO:0000313" key="2">
    <source>
        <dbReference type="Proteomes" id="UP000054693"/>
    </source>
</evidence>